<protein>
    <submittedName>
        <fullName evidence="3">Uncharacterized protein</fullName>
    </submittedName>
</protein>
<feature type="compositionally biased region" description="Polar residues" evidence="1">
    <location>
        <begin position="208"/>
        <end position="217"/>
    </location>
</feature>
<dbReference type="Proteomes" id="UP000434554">
    <property type="component" value="Unassembled WGS sequence"/>
</dbReference>
<dbReference type="GeneID" id="83055520"/>
<keyword evidence="2" id="KW-0812">Transmembrane</keyword>
<dbReference type="AlphaFoldDB" id="A0A833CCI6"/>
<feature type="region of interest" description="Disordered" evidence="1">
    <location>
        <begin position="192"/>
        <end position="222"/>
    </location>
</feature>
<comment type="caution">
    <text evidence="3">The sequence shown here is derived from an EMBL/GenBank/DDBJ whole genome shotgun (WGS) entry which is preliminary data.</text>
</comment>
<dbReference type="EMBL" id="WBKH01000003">
    <property type="protein sequence ID" value="KAB1479236.1"/>
    <property type="molecule type" value="Genomic_DNA"/>
</dbReference>
<keyword evidence="2" id="KW-0472">Membrane</keyword>
<gene>
    <name evidence="3" type="ORF">F8R14_03510</name>
</gene>
<feature type="transmembrane region" description="Helical" evidence="2">
    <location>
        <begin position="7"/>
        <end position="30"/>
    </location>
</feature>
<feature type="compositionally biased region" description="Basic and acidic residues" evidence="1">
    <location>
        <begin position="194"/>
        <end position="206"/>
    </location>
</feature>
<feature type="transmembrane region" description="Helical" evidence="2">
    <location>
        <begin position="129"/>
        <end position="154"/>
    </location>
</feature>
<feature type="transmembrane region" description="Helical" evidence="2">
    <location>
        <begin position="42"/>
        <end position="61"/>
    </location>
</feature>
<organism evidence="3 4">
    <name type="scientific">Veillonella seminalis</name>
    <dbReference type="NCBI Taxonomy" id="1502943"/>
    <lineage>
        <taxon>Bacteria</taxon>
        <taxon>Bacillati</taxon>
        <taxon>Bacillota</taxon>
        <taxon>Negativicutes</taxon>
        <taxon>Veillonellales</taxon>
        <taxon>Veillonellaceae</taxon>
        <taxon>Veillonella</taxon>
    </lineage>
</organism>
<name>A0A833CCI6_9FIRM</name>
<dbReference type="RefSeq" id="WP_006556690.1">
    <property type="nucleotide sequence ID" value="NZ_CAUENZ010000002.1"/>
</dbReference>
<proteinExistence type="predicted"/>
<sequence>MKDYVNFGWRACFAGIIFDLLSLCAVFLVSKGIYGYVTGDRFYLVSGVVLFVVITVAGLLCRNLYTKGLTKRFPDTHVSNTAFLFILYAVALTVAIVLGIIAMLIMVLLMQEMQSGQIVDTYNGMNIYLLYMGASAATYFYFLLYTTASVEYVWRRFLQKNVALLNTEEAKDKVDATDVITAIIEAGESSLDNSNREKRGRFERGKSSYASDDSLTGMTEAAVNKEEVEKATDIESIGGSKASV</sequence>
<feature type="transmembrane region" description="Helical" evidence="2">
    <location>
        <begin position="82"/>
        <end position="109"/>
    </location>
</feature>
<accession>A0A833CCI6</accession>
<evidence type="ECO:0000256" key="2">
    <source>
        <dbReference type="SAM" id="Phobius"/>
    </source>
</evidence>
<evidence type="ECO:0000256" key="1">
    <source>
        <dbReference type="SAM" id="MobiDB-lite"/>
    </source>
</evidence>
<evidence type="ECO:0000313" key="3">
    <source>
        <dbReference type="EMBL" id="KAB1479236.1"/>
    </source>
</evidence>
<evidence type="ECO:0000313" key="4">
    <source>
        <dbReference type="Proteomes" id="UP000434554"/>
    </source>
</evidence>
<reference evidence="3 4" key="1">
    <citation type="submission" date="2019-09" db="EMBL/GenBank/DDBJ databases">
        <title>Draft genome sequence of 3 type strains from the CCUG.</title>
        <authorList>
            <person name="Pineiro-Iglesias B."/>
            <person name="Tunovic T."/>
            <person name="Unosson C."/>
            <person name="Inganas E."/>
            <person name="Ohlen M."/>
            <person name="Cardew S."/>
            <person name="Jensie-Markopoulos S."/>
            <person name="Salva-Serra F."/>
            <person name="Jaen-Luchoro D."/>
            <person name="Karlsson R."/>
            <person name="Svensson-Stadler L."/>
            <person name="Chun J."/>
            <person name="Moore E."/>
        </authorList>
    </citation>
    <scope>NUCLEOTIDE SEQUENCE [LARGE SCALE GENOMIC DNA]</scope>
    <source>
        <strain evidence="3 4">CCUG 65427</strain>
    </source>
</reference>
<keyword evidence="2" id="KW-1133">Transmembrane helix</keyword>